<organism evidence="2 3">
    <name type="scientific">Candidatus Borreliella tachyglossi</name>
    <dbReference type="NCBI Taxonomy" id="1964448"/>
    <lineage>
        <taxon>Bacteria</taxon>
        <taxon>Pseudomonadati</taxon>
        <taxon>Spirochaetota</taxon>
        <taxon>Spirochaetia</taxon>
        <taxon>Spirochaetales</taxon>
        <taxon>Borreliaceae</taxon>
        <taxon>Borreliella</taxon>
    </lineage>
</organism>
<geneLocation type="plasmid" evidence="1 3">
    <name>pl29</name>
</geneLocation>
<reference evidence="2 3" key="1">
    <citation type="submission" date="2018-01" db="EMBL/GenBank/DDBJ databases">
        <title>Genome sequence of Borrelia tachyglossi.</title>
        <authorList>
            <person name="Gofton A.W."/>
        </authorList>
    </citation>
    <scope>NUCLEOTIDE SEQUENCE [LARGE SCALE GENOMIC DNA]</scope>
    <source>
        <strain evidence="2 3">Bc-F10-1268</strain>
        <plasmid evidence="2 3">pl20</plasmid>
        <plasmid evidence="1 3">pl29</plasmid>
    </source>
</reference>
<accession>A0A2S1LYP5</accession>
<dbReference type="Pfam" id="PF05632">
    <property type="entry name" value="DUF792"/>
    <property type="match status" value="1"/>
</dbReference>
<evidence type="ECO:0000313" key="2">
    <source>
        <dbReference type="EMBL" id="AWG43406.1"/>
    </source>
</evidence>
<dbReference type="OrthoDB" id="350763at2"/>
<dbReference type="AlphaFoldDB" id="A0A2S1LYP5"/>
<dbReference type="Proteomes" id="UP000244655">
    <property type="component" value="Plasmid pl20"/>
</dbReference>
<sequence length="186" mass="21317">MDKHEILHLIKATVNQVFSFFSSGNFIVLFPRMDLKGFGYIPQLFFIEPKGDLIIRTYSTSCSKRPVINYYTRKAEYVTYNPVLNSEVISITGGVLTSIYKEMLSPLKMTPFGNSLLQYDSNFVKEQLANRIEAGVPFTAYSPTFQFKELVILTSVTFKDTPYIDEIEINLNIEVVKTFTLNEYKG</sequence>
<proteinExistence type="predicted"/>
<geneLocation type="plasmid" evidence="2 3">
    <name>pl20</name>
</geneLocation>
<evidence type="ECO:0000313" key="1">
    <source>
        <dbReference type="EMBL" id="AWG43351.1"/>
    </source>
</evidence>
<keyword evidence="2" id="KW-0614">Plasmid</keyword>
<evidence type="ECO:0000313" key="3">
    <source>
        <dbReference type="Proteomes" id="UP000244655"/>
    </source>
</evidence>
<keyword evidence="3" id="KW-1185">Reference proteome</keyword>
<name>A0A2S1LYP5_9SPIR</name>
<dbReference type="EMBL" id="CP025787">
    <property type="protein sequence ID" value="AWG43351.1"/>
    <property type="molecule type" value="Genomic_DNA"/>
</dbReference>
<dbReference type="EMBL" id="CP025789">
    <property type="protein sequence ID" value="AWG43406.1"/>
    <property type="molecule type" value="Genomic_DNA"/>
</dbReference>
<protein>
    <submittedName>
        <fullName evidence="2">Uncharacterized protein</fullName>
    </submittedName>
</protein>
<dbReference type="RefSeq" id="WP_108729747.1">
    <property type="nucleotide sequence ID" value="NZ_CP025787.1"/>
</dbReference>
<dbReference type="Proteomes" id="UP000244655">
    <property type="component" value="Plasmid pl29"/>
</dbReference>
<gene>
    <name evidence="1" type="ORF">CR532_04960</name>
    <name evidence="2" type="ORF">CR532_05270</name>
</gene>
<dbReference type="InterPro" id="IPR008510">
    <property type="entry name" value="DUF792_BOR_spp"/>
</dbReference>